<dbReference type="Pfam" id="PF01713">
    <property type="entry name" value="Smr"/>
    <property type="match status" value="1"/>
</dbReference>
<protein>
    <submittedName>
        <fullName evidence="2">Endonuclease MutS2</fullName>
        <ecNumber evidence="2">3.1.-.-</ecNumber>
    </submittedName>
</protein>
<dbReference type="AlphaFoldDB" id="A0A6S7A1M6"/>
<feature type="domain" description="Smr" evidence="1">
    <location>
        <begin position="140"/>
        <end position="221"/>
    </location>
</feature>
<dbReference type="InterPro" id="IPR002625">
    <property type="entry name" value="Smr_dom"/>
</dbReference>
<sequence length="228" mass="24632">MRGSKVGQADLKRLKKDLQAEQERAALAQRVAALKKPAAAASPDADPADDLAAFRRTMQSVKPIKHAPRVEHKPAPEPAPALRRANALGETPHRADAGVSDGGEITHLLSEGGTAFVRSDAAPDTARNLRRGQWRAGAELDLHGLRVEQARHALLSFLDECQEHGIRCVRVVHGKGYGSEGLEPVLKDKARTWLVQKNEVLAFSEAPEREGGAGALLVLLRQSEGPRK</sequence>
<keyword evidence="2" id="KW-0255">Endonuclease</keyword>
<reference evidence="2 3" key="1">
    <citation type="submission" date="2020-04" db="EMBL/GenBank/DDBJ databases">
        <authorList>
            <person name="De Canck E."/>
        </authorList>
    </citation>
    <scope>NUCLEOTIDE SEQUENCE [LARGE SCALE GENOMIC DNA]</scope>
    <source>
        <strain evidence="2 3">LMG 3458</strain>
    </source>
</reference>
<keyword evidence="2" id="KW-0378">Hydrolase</keyword>
<dbReference type="Proteomes" id="UP000494111">
    <property type="component" value="Unassembled WGS sequence"/>
</dbReference>
<dbReference type="SMART" id="SM00463">
    <property type="entry name" value="SMR"/>
    <property type="match status" value="1"/>
</dbReference>
<dbReference type="SUPFAM" id="SSF160443">
    <property type="entry name" value="SMR domain-like"/>
    <property type="match status" value="1"/>
</dbReference>
<dbReference type="Gene3D" id="3.30.1370.110">
    <property type="match status" value="1"/>
</dbReference>
<dbReference type="PROSITE" id="PS50828">
    <property type="entry name" value="SMR"/>
    <property type="match status" value="1"/>
</dbReference>
<dbReference type="EMBL" id="CADIJO010000001">
    <property type="protein sequence ID" value="CAB3650741.1"/>
    <property type="molecule type" value="Genomic_DNA"/>
</dbReference>
<dbReference type="PANTHER" id="PTHR35562">
    <property type="entry name" value="DNA ENDONUCLEASE SMRA-RELATED"/>
    <property type="match status" value="1"/>
</dbReference>
<evidence type="ECO:0000313" key="3">
    <source>
        <dbReference type="Proteomes" id="UP000494111"/>
    </source>
</evidence>
<evidence type="ECO:0000259" key="1">
    <source>
        <dbReference type="PROSITE" id="PS50828"/>
    </source>
</evidence>
<proteinExistence type="predicted"/>
<dbReference type="GO" id="GO:0016787">
    <property type="term" value="F:hydrolase activity"/>
    <property type="evidence" value="ECO:0007669"/>
    <property type="project" value="UniProtKB-KW"/>
</dbReference>
<dbReference type="GO" id="GO:0004519">
    <property type="term" value="F:endonuclease activity"/>
    <property type="evidence" value="ECO:0007669"/>
    <property type="project" value="UniProtKB-KW"/>
</dbReference>
<organism evidence="2 3">
    <name type="scientific">Achromobacter deleyi</name>
    <dbReference type="NCBI Taxonomy" id="1353891"/>
    <lineage>
        <taxon>Bacteria</taxon>
        <taxon>Pseudomonadati</taxon>
        <taxon>Pseudomonadota</taxon>
        <taxon>Betaproteobacteria</taxon>
        <taxon>Burkholderiales</taxon>
        <taxon>Alcaligenaceae</taxon>
        <taxon>Achromobacter</taxon>
    </lineage>
</organism>
<dbReference type="InterPro" id="IPR036063">
    <property type="entry name" value="Smr_dom_sf"/>
</dbReference>
<evidence type="ECO:0000313" key="2">
    <source>
        <dbReference type="EMBL" id="CAB3650741.1"/>
    </source>
</evidence>
<dbReference type="EC" id="3.1.-.-" evidence="2"/>
<accession>A0A6S7A1M6</accession>
<name>A0A6S7A1M6_9BURK</name>
<keyword evidence="2" id="KW-0540">Nuclease</keyword>
<gene>
    <name evidence="2" type="primary">mutS2</name>
    <name evidence="2" type="ORF">LMG3458_00051</name>
</gene>
<dbReference type="PANTHER" id="PTHR35562:SF2">
    <property type="entry name" value="DNA ENDONUCLEASE SMRA-RELATED"/>
    <property type="match status" value="1"/>
</dbReference>
<dbReference type="RefSeq" id="WP_175190870.1">
    <property type="nucleotide sequence ID" value="NZ_CADIJO010000001.1"/>
</dbReference>